<gene>
    <name evidence="10" type="ORF">ACELLULO517_21150</name>
</gene>
<feature type="region of interest" description="Disordered" evidence="7">
    <location>
        <begin position="25"/>
        <end position="44"/>
    </location>
</feature>
<evidence type="ECO:0000313" key="10">
    <source>
        <dbReference type="EMBL" id="MCB8882766.1"/>
    </source>
</evidence>
<dbReference type="Pfam" id="PF14707">
    <property type="entry name" value="Sulfatase_C"/>
    <property type="match status" value="1"/>
</dbReference>
<dbReference type="InterPro" id="IPR050738">
    <property type="entry name" value="Sulfatase"/>
</dbReference>
<accession>A0A964E5Q3</accession>
<dbReference type="Pfam" id="PF00884">
    <property type="entry name" value="Sulfatase"/>
    <property type="match status" value="1"/>
</dbReference>
<dbReference type="InterPro" id="IPR000917">
    <property type="entry name" value="Sulfatase_N"/>
</dbReference>
<protein>
    <submittedName>
        <fullName evidence="10">Arylsulfatase</fullName>
    </submittedName>
</protein>
<proteinExistence type="inferred from homology"/>
<feature type="region of interest" description="Disordered" evidence="7">
    <location>
        <begin position="346"/>
        <end position="365"/>
    </location>
</feature>
<evidence type="ECO:0000256" key="3">
    <source>
        <dbReference type="ARBA" id="ARBA00022723"/>
    </source>
</evidence>
<keyword evidence="5" id="KW-0378">Hydrolase</keyword>
<evidence type="ECO:0000259" key="9">
    <source>
        <dbReference type="Pfam" id="PF00884"/>
    </source>
</evidence>
<dbReference type="PANTHER" id="PTHR42693:SF42">
    <property type="entry name" value="ARYLSULFATASE G"/>
    <property type="match status" value="1"/>
</dbReference>
<dbReference type="GO" id="GO:0046872">
    <property type="term" value="F:metal ion binding"/>
    <property type="evidence" value="ECO:0007669"/>
    <property type="project" value="UniProtKB-KW"/>
</dbReference>
<evidence type="ECO:0000256" key="6">
    <source>
        <dbReference type="ARBA" id="ARBA00022837"/>
    </source>
</evidence>
<dbReference type="InterPro" id="IPR006311">
    <property type="entry name" value="TAT_signal"/>
</dbReference>
<evidence type="ECO:0000256" key="8">
    <source>
        <dbReference type="SAM" id="SignalP"/>
    </source>
</evidence>
<evidence type="ECO:0000256" key="1">
    <source>
        <dbReference type="ARBA" id="ARBA00001913"/>
    </source>
</evidence>
<keyword evidence="11" id="KW-1185">Reference proteome</keyword>
<reference evidence="10 11" key="1">
    <citation type="journal article" date="2021" name="Microorganisms">
        <title>Acidisoma silvae sp. nov. and Acidisomacellulosilytica sp. nov., Two Acidophilic Bacteria Isolated from Decaying Wood, Hydrolyzing Cellulose and Producing Poly-3-hydroxybutyrate.</title>
        <authorList>
            <person name="Mieszkin S."/>
            <person name="Pouder E."/>
            <person name="Uroz S."/>
            <person name="Simon-Colin C."/>
            <person name="Alain K."/>
        </authorList>
    </citation>
    <scope>NUCLEOTIDE SEQUENCE [LARGE SCALE GENOMIC DNA]</scope>
    <source>
        <strain evidence="10 11">HW T5.17</strain>
    </source>
</reference>
<sequence length="566" mass="61702">MSTKDIGRRGMLLGTTASAATMLASSAGAQSQSPSPSTATAPVTAAGGTKPNIVLIVSDDFGWGDAGAYLGGKARGMPTPSLDRMAAEGMMFTSFYAQPSCTPGRAAMQTGRIPNRSGMTTVAFQGQGGGLPAAEWTLASVLKTAGYKTFFTGKWHLGEADYAMPNAHGYDEMKYCGLYHLNAYTYSDPNWFPDMDPKLRAMFERVTKGALSAKAGEPVKEDFKINGQYLDTPDEGVVGIPFFDAYVEKASLDYLDSAGSLGAPFFMSINFMKVHQPNLPAPEFIHKSMAKTKYADSVVENDTRIGRIMDRIRSLGLDKNTYVFWTSDNGAWQDVYPDAGYTPFRGTKGTDREGGSRVPSIAWGPGIKPEGRNDEIVGGLDYMATFAALGGAKIPDNDRAGKPIIFDSYDLSPVLFGTDVSPRKSWFYFTENELTPGAARIGNYKAQFNLRGADGAQTGGLAVDTNLGWKGPDEYVATVPQVFDLWQDPQERYDVFMNNYTEHTWVVVTINTAIHDLMQTYVKYPPRPSQSETYTGPITISDYERFQFVRSELSKDGVEIPLPTGN</sequence>
<evidence type="ECO:0000313" key="11">
    <source>
        <dbReference type="Proteomes" id="UP000721844"/>
    </source>
</evidence>
<dbReference type="EMBL" id="JAESVA010000009">
    <property type="protein sequence ID" value="MCB8882766.1"/>
    <property type="molecule type" value="Genomic_DNA"/>
</dbReference>
<dbReference type="RefSeq" id="WP_227309423.1">
    <property type="nucleotide sequence ID" value="NZ_JAESVA010000009.1"/>
</dbReference>
<organism evidence="10 11">
    <name type="scientific">Acidisoma cellulosilyticum</name>
    <dbReference type="NCBI Taxonomy" id="2802395"/>
    <lineage>
        <taxon>Bacteria</taxon>
        <taxon>Pseudomonadati</taxon>
        <taxon>Pseudomonadota</taxon>
        <taxon>Alphaproteobacteria</taxon>
        <taxon>Acetobacterales</taxon>
        <taxon>Acidocellaceae</taxon>
        <taxon>Acidisoma</taxon>
    </lineage>
</organism>
<dbReference type="Gene3D" id="3.40.720.10">
    <property type="entry name" value="Alkaline Phosphatase, subunit A"/>
    <property type="match status" value="1"/>
</dbReference>
<name>A0A964E5Q3_9PROT</name>
<feature type="signal peptide" evidence="8">
    <location>
        <begin position="1"/>
        <end position="29"/>
    </location>
</feature>
<evidence type="ECO:0000256" key="5">
    <source>
        <dbReference type="ARBA" id="ARBA00022801"/>
    </source>
</evidence>
<dbReference type="InterPro" id="IPR017850">
    <property type="entry name" value="Alkaline_phosphatase_core_sf"/>
</dbReference>
<evidence type="ECO:0000256" key="4">
    <source>
        <dbReference type="ARBA" id="ARBA00022729"/>
    </source>
</evidence>
<feature type="domain" description="Sulfatase N-terminal" evidence="9">
    <location>
        <begin position="51"/>
        <end position="391"/>
    </location>
</feature>
<evidence type="ECO:0000256" key="7">
    <source>
        <dbReference type="SAM" id="MobiDB-lite"/>
    </source>
</evidence>
<feature type="chain" id="PRO_5037028985" evidence="8">
    <location>
        <begin position="30"/>
        <end position="566"/>
    </location>
</feature>
<keyword evidence="4 8" id="KW-0732">Signal</keyword>
<dbReference type="CDD" id="cd16142">
    <property type="entry name" value="ARS_like"/>
    <property type="match status" value="1"/>
</dbReference>
<dbReference type="SUPFAM" id="SSF53649">
    <property type="entry name" value="Alkaline phosphatase-like"/>
    <property type="match status" value="1"/>
</dbReference>
<keyword evidence="6" id="KW-0106">Calcium</keyword>
<comment type="similarity">
    <text evidence="2">Belongs to the sulfatase family.</text>
</comment>
<evidence type="ECO:0000256" key="2">
    <source>
        <dbReference type="ARBA" id="ARBA00008779"/>
    </source>
</evidence>
<dbReference type="AlphaFoldDB" id="A0A964E5Q3"/>
<comment type="cofactor">
    <cofactor evidence="1">
        <name>Ca(2+)</name>
        <dbReference type="ChEBI" id="CHEBI:29108"/>
    </cofactor>
</comment>
<dbReference type="Gene3D" id="3.30.1120.10">
    <property type="match status" value="1"/>
</dbReference>
<dbReference type="Proteomes" id="UP000721844">
    <property type="component" value="Unassembled WGS sequence"/>
</dbReference>
<comment type="caution">
    <text evidence="10">The sequence shown here is derived from an EMBL/GenBank/DDBJ whole genome shotgun (WGS) entry which is preliminary data.</text>
</comment>
<dbReference type="PROSITE" id="PS51318">
    <property type="entry name" value="TAT"/>
    <property type="match status" value="1"/>
</dbReference>
<dbReference type="PANTHER" id="PTHR42693">
    <property type="entry name" value="ARYLSULFATASE FAMILY MEMBER"/>
    <property type="match status" value="1"/>
</dbReference>
<dbReference type="GO" id="GO:0004065">
    <property type="term" value="F:arylsulfatase activity"/>
    <property type="evidence" value="ECO:0007669"/>
    <property type="project" value="TreeGrafter"/>
</dbReference>
<keyword evidence="3" id="KW-0479">Metal-binding</keyword>